<keyword evidence="1" id="KW-0732">Signal</keyword>
<feature type="signal peptide" evidence="1">
    <location>
        <begin position="1"/>
        <end position="24"/>
    </location>
</feature>
<organism evidence="3 4">
    <name type="scientific">Sulfurirhabdus autotrophica</name>
    <dbReference type="NCBI Taxonomy" id="1706046"/>
    <lineage>
        <taxon>Bacteria</taxon>
        <taxon>Pseudomonadati</taxon>
        <taxon>Pseudomonadota</taxon>
        <taxon>Betaproteobacteria</taxon>
        <taxon>Nitrosomonadales</taxon>
        <taxon>Sulfuricellaceae</taxon>
        <taxon>Sulfurirhabdus</taxon>
    </lineage>
</organism>
<evidence type="ECO:0000313" key="3">
    <source>
        <dbReference type="EMBL" id="TCV80267.1"/>
    </source>
</evidence>
<dbReference type="RefSeq" id="WP_124946070.1">
    <property type="nucleotide sequence ID" value="NZ_BHVT01000024.1"/>
</dbReference>
<dbReference type="Proteomes" id="UP000295367">
    <property type="component" value="Unassembled WGS sequence"/>
</dbReference>
<name>A0A4R3XSJ4_9PROT</name>
<dbReference type="AlphaFoldDB" id="A0A4R3XSJ4"/>
<keyword evidence="4" id="KW-1185">Reference proteome</keyword>
<evidence type="ECO:0000313" key="4">
    <source>
        <dbReference type="Proteomes" id="UP000295367"/>
    </source>
</evidence>
<dbReference type="EMBL" id="SMCO01000028">
    <property type="protein sequence ID" value="TCV80267.1"/>
    <property type="molecule type" value="Genomic_DNA"/>
</dbReference>
<dbReference type="Pfam" id="PF07589">
    <property type="entry name" value="PEP-CTERM"/>
    <property type="match status" value="1"/>
</dbReference>
<reference evidence="3 4" key="1">
    <citation type="submission" date="2019-03" db="EMBL/GenBank/DDBJ databases">
        <title>Genomic Encyclopedia of Type Strains, Phase IV (KMG-IV): sequencing the most valuable type-strain genomes for metagenomic binning, comparative biology and taxonomic classification.</title>
        <authorList>
            <person name="Goeker M."/>
        </authorList>
    </citation>
    <scope>NUCLEOTIDE SEQUENCE [LARGE SCALE GENOMIC DNA]</scope>
    <source>
        <strain evidence="3 4">DSM 100309</strain>
    </source>
</reference>
<comment type="caution">
    <text evidence="3">The sequence shown here is derived from an EMBL/GenBank/DDBJ whole genome shotgun (WGS) entry which is preliminary data.</text>
</comment>
<protein>
    <submittedName>
        <fullName evidence="3">Putative secreted protein with PEP-CTERM sorting signal</fullName>
    </submittedName>
</protein>
<feature type="domain" description="Ice-binding protein C-terminal" evidence="2">
    <location>
        <begin position="269"/>
        <end position="291"/>
    </location>
</feature>
<evidence type="ECO:0000259" key="2">
    <source>
        <dbReference type="Pfam" id="PF07589"/>
    </source>
</evidence>
<sequence length="300" mass="31218">MSIFYRAVMVIGILITFNAGSAFAVPFTPTIDEFWIVKGSAAAGPSEIFRDSFNNGIPPPSGPDGATTYSLYGSAGMTSESGGRLTMTPSLGGTTLVTNTYADLTTNALRLVATSPTNASFLGVASSFEIHGLFDMANLPTVSGQSFGISATDRAVGLGNLGNDIYSLFIGVSGNTGDVVVGLRHNDNTTNLSTVIDAISIQSLLSNAVQIELMLSKALDASQLTASYILYNGSNGILGSGSVGSNNVLSIYDGENYIRAAFQSTDRITVPEPSTLLLLGLGAAGLSFVRRRSTHFRISA</sequence>
<feature type="chain" id="PRO_5020724755" evidence="1">
    <location>
        <begin position="25"/>
        <end position="300"/>
    </location>
</feature>
<dbReference type="NCBIfam" id="TIGR02595">
    <property type="entry name" value="PEP_CTERM"/>
    <property type="match status" value="1"/>
</dbReference>
<dbReference type="InterPro" id="IPR013424">
    <property type="entry name" value="Ice-binding_C"/>
</dbReference>
<proteinExistence type="predicted"/>
<accession>A0A4R3XSJ4</accession>
<gene>
    <name evidence="3" type="ORF">EDC63_12823</name>
</gene>
<evidence type="ECO:0000256" key="1">
    <source>
        <dbReference type="SAM" id="SignalP"/>
    </source>
</evidence>